<organism evidence="1 2">
    <name type="scientific">Catharanthus roseus</name>
    <name type="common">Madagascar periwinkle</name>
    <name type="synonym">Vinca rosea</name>
    <dbReference type="NCBI Taxonomy" id="4058"/>
    <lineage>
        <taxon>Eukaryota</taxon>
        <taxon>Viridiplantae</taxon>
        <taxon>Streptophyta</taxon>
        <taxon>Embryophyta</taxon>
        <taxon>Tracheophyta</taxon>
        <taxon>Spermatophyta</taxon>
        <taxon>Magnoliopsida</taxon>
        <taxon>eudicotyledons</taxon>
        <taxon>Gunneridae</taxon>
        <taxon>Pentapetalae</taxon>
        <taxon>asterids</taxon>
        <taxon>lamiids</taxon>
        <taxon>Gentianales</taxon>
        <taxon>Apocynaceae</taxon>
        <taxon>Rauvolfioideae</taxon>
        <taxon>Vinceae</taxon>
        <taxon>Catharanthinae</taxon>
        <taxon>Catharanthus</taxon>
    </lineage>
</organism>
<evidence type="ECO:0000313" key="1">
    <source>
        <dbReference type="EMBL" id="KAI5649767.1"/>
    </source>
</evidence>
<sequence length="292" mass="32675">MNDENDKKRGIEDVDDEIPFQANANLGEKIIGGCSNPNIPMEGIPNENNCNDDERGTESTLFDEWPVDYFDDISDEQVMNLKFDSIEAACSFYNLYSKMVGFSTRKGDEKRIKMEGLDSTFEQAIDSLQSGIAEATSNTENTSVVPITELKALEMHTYEVYTHNVFCMVRKQLQRQGLFMTIETIQASSNVKYLLETTRNIHVRNLSSVDYSTTSVAEPLNIHNIPSCSNNPFNSYVFNTSSTRNGGQTTCHGTNMSTKNVSNGTPKTTRFRFVADSTLMTTHMATPMSIPN</sequence>
<dbReference type="Proteomes" id="UP001060085">
    <property type="component" value="Linkage Group LG08"/>
</dbReference>
<accession>A0ACB9ZS47</accession>
<name>A0ACB9ZS47_CATRO</name>
<comment type="caution">
    <text evidence="1">The sequence shown here is derived from an EMBL/GenBank/DDBJ whole genome shotgun (WGS) entry which is preliminary data.</text>
</comment>
<reference evidence="2" key="1">
    <citation type="journal article" date="2023" name="Nat. Plants">
        <title>Single-cell RNA sequencing provides a high-resolution roadmap for understanding the multicellular compartmentation of specialized metabolism.</title>
        <authorList>
            <person name="Sun S."/>
            <person name="Shen X."/>
            <person name="Li Y."/>
            <person name="Li Y."/>
            <person name="Wang S."/>
            <person name="Li R."/>
            <person name="Zhang H."/>
            <person name="Shen G."/>
            <person name="Guo B."/>
            <person name="Wei J."/>
            <person name="Xu J."/>
            <person name="St-Pierre B."/>
            <person name="Chen S."/>
            <person name="Sun C."/>
        </authorList>
    </citation>
    <scope>NUCLEOTIDE SEQUENCE [LARGE SCALE GENOMIC DNA]</scope>
</reference>
<proteinExistence type="predicted"/>
<evidence type="ECO:0000313" key="2">
    <source>
        <dbReference type="Proteomes" id="UP001060085"/>
    </source>
</evidence>
<keyword evidence="2" id="KW-1185">Reference proteome</keyword>
<protein>
    <submittedName>
        <fullName evidence="1">Uncharacterized protein</fullName>
    </submittedName>
</protein>
<gene>
    <name evidence="1" type="ORF">M9H77_35772</name>
</gene>
<dbReference type="EMBL" id="CM044708">
    <property type="protein sequence ID" value="KAI5649767.1"/>
    <property type="molecule type" value="Genomic_DNA"/>
</dbReference>